<keyword evidence="1" id="KW-1133">Transmembrane helix</keyword>
<dbReference type="EMBL" id="ARYJ01000004">
    <property type="protein sequence ID" value="KCZ89169.1"/>
    <property type="molecule type" value="Genomic_DNA"/>
</dbReference>
<evidence type="ECO:0000256" key="1">
    <source>
        <dbReference type="SAM" id="Phobius"/>
    </source>
</evidence>
<dbReference type="STRING" id="1280952.HJA_07727"/>
<dbReference type="Pfam" id="PF18920">
    <property type="entry name" value="DUF5671"/>
    <property type="match status" value="1"/>
</dbReference>
<feature type="domain" description="DUF5671" evidence="2">
    <location>
        <begin position="64"/>
        <end position="201"/>
    </location>
</feature>
<keyword evidence="4" id="KW-1185">Reference proteome</keyword>
<evidence type="ECO:0000259" key="2">
    <source>
        <dbReference type="Pfam" id="PF18920"/>
    </source>
</evidence>
<name>A0A059FEV6_9PROT</name>
<keyword evidence="1" id="KW-0812">Transmembrane</keyword>
<evidence type="ECO:0000313" key="4">
    <source>
        <dbReference type="Proteomes" id="UP000024816"/>
    </source>
</evidence>
<gene>
    <name evidence="3" type="ORF">HJA_07727</name>
</gene>
<reference evidence="3 4" key="1">
    <citation type="journal article" date="2014" name="Antonie Van Leeuwenhoek">
        <title>Hyphomonas beringensis sp. nov. and Hyphomonas chukchiensis sp. nov., isolated from surface seawater of the Bering Sea and Chukchi Sea.</title>
        <authorList>
            <person name="Li C."/>
            <person name="Lai Q."/>
            <person name="Li G."/>
            <person name="Dong C."/>
            <person name="Wang J."/>
            <person name="Liao Y."/>
            <person name="Shao Z."/>
        </authorList>
    </citation>
    <scope>NUCLEOTIDE SEQUENCE [LARGE SCALE GENOMIC DNA]</scope>
    <source>
        <strain evidence="3 4">VP2</strain>
    </source>
</reference>
<dbReference type="RefSeq" id="WP_035580420.1">
    <property type="nucleotide sequence ID" value="NZ_ARYJ01000004.1"/>
</dbReference>
<dbReference type="OrthoDB" id="529444at2"/>
<evidence type="ECO:0000313" key="3">
    <source>
        <dbReference type="EMBL" id="KCZ89169.1"/>
    </source>
</evidence>
<comment type="caution">
    <text evidence="3">The sequence shown here is derived from an EMBL/GenBank/DDBJ whole genome shotgun (WGS) entry which is preliminary data.</text>
</comment>
<feature type="transmembrane region" description="Helical" evidence="1">
    <location>
        <begin position="65"/>
        <end position="90"/>
    </location>
</feature>
<sequence>MANSTLTQFVKEALEKGQDRSGIRSALLTAGWREQEVDEALEAYSDVAFPVAVPKPSAYLSAREAFFYLLFFILLGVVAFNLGSLLFALIDKVVPDQLEKESYRAGMLDSQIRGAISGLIVGTPLFLWLARILLKAREENPALQRSRIRKWLIYISLVIAGMVLVGDAISLVYNFLNGELTWRFTLKSLVVAAIAGGIFGYFITHAEQDEANGL</sequence>
<keyword evidence="1" id="KW-0472">Membrane</keyword>
<feature type="transmembrane region" description="Helical" evidence="1">
    <location>
        <begin position="151"/>
        <end position="176"/>
    </location>
</feature>
<protein>
    <recommendedName>
        <fullName evidence="2">DUF5671 domain-containing protein</fullName>
    </recommendedName>
</protein>
<feature type="transmembrane region" description="Helical" evidence="1">
    <location>
        <begin position="110"/>
        <end position="130"/>
    </location>
</feature>
<dbReference type="PATRIC" id="fig|1280952.3.peg.1533"/>
<accession>A0A059FEV6</accession>
<dbReference type="Proteomes" id="UP000024816">
    <property type="component" value="Unassembled WGS sequence"/>
</dbReference>
<proteinExistence type="predicted"/>
<dbReference type="AlphaFoldDB" id="A0A059FEV6"/>
<dbReference type="eggNOG" id="ENOG503083Y">
    <property type="taxonomic scope" value="Bacteria"/>
</dbReference>
<feature type="transmembrane region" description="Helical" evidence="1">
    <location>
        <begin position="182"/>
        <end position="203"/>
    </location>
</feature>
<organism evidence="3 4">
    <name type="scientific">Hyphomonas jannaschiana VP2</name>
    <dbReference type="NCBI Taxonomy" id="1280952"/>
    <lineage>
        <taxon>Bacteria</taxon>
        <taxon>Pseudomonadati</taxon>
        <taxon>Pseudomonadota</taxon>
        <taxon>Alphaproteobacteria</taxon>
        <taxon>Hyphomonadales</taxon>
        <taxon>Hyphomonadaceae</taxon>
        <taxon>Hyphomonas</taxon>
    </lineage>
</organism>
<dbReference type="InterPro" id="IPR043728">
    <property type="entry name" value="DUF5671"/>
</dbReference>